<dbReference type="EMBL" id="LJSN01000002">
    <property type="protein sequence ID" value="PNE41737.1"/>
    <property type="molecule type" value="Genomic_DNA"/>
</dbReference>
<dbReference type="RefSeq" id="WP_073444966.1">
    <property type="nucleotide sequence ID" value="NZ_LJSN01000002.1"/>
</dbReference>
<feature type="region of interest" description="Disordered" evidence="1">
    <location>
        <begin position="98"/>
        <end position="150"/>
    </location>
</feature>
<gene>
    <name evidence="2" type="ORF">AOB60_14135</name>
</gene>
<name>A0A2N8PL34_STRNR</name>
<evidence type="ECO:0000313" key="2">
    <source>
        <dbReference type="EMBL" id="PNE41737.1"/>
    </source>
</evidence>
<proteinExistence type="predicted"/>
<organism evidence="2 3">
    <name type="scientific">Streptomyces noursei</name>
    <name type="common">Streptomyces albulus</name>
    <dbReference type="NCBI Taxonomy" id="1971"/>
    <lineage>
        <taxon>Bacteria</taxon>
        <taxon>Bacillati</taxon>
        <taxon>Actinomycetota</taxon>
        <taxon>Actinomycetes</taxon>
        <taxon>Kitasatosporales</taxon>
        <taxon>Streptomycetaceae</taxon>
        <taxon>Streptomyces</taxon>
    </lineage>
</organism>
<evidence type="ECO:0000313" key="3">
    <source>
        <dbReference type="Proteomes" id="UP000236047"/>
    </source>
</evidence>
<accession>A0A2N8PL34</accession>
<protein>
    <submittedName>
        <fullName evidence="2">Uncharacterized protein</fullName>
    </submittedName>
</protein>
<keyword evidence="3" id="KW-1185">Reference proteome</keyword>
<reference evidence="3" key="1">
    <citation type="submission" date="2015-09" db="EMBL/GenBank/DDBJ databases">
        <authorList>
            <person name="Graham D.E."/>
            <person name="Mahan K.M."/>
            <person name="Klingeman D.M."/>
            <person name="Fida T."/>
            <person name="Giannone R.J."/>
            <person name="Hettich R.L."/>
            <person name="Parry R.J."/>
            <person name="Spain J.C."/>
        </authorList>
    </citation>
    <scope>NUCLEOTIDE SEQUENCE [LARGE SCALE GENOMIC DNA]</scope>
    <source>
        <strain evidence="3">JCM 4701</strain>
    </source>
</reference>
<comment type="caution">
    <text evidence="2">The sequence shown here is derived from an EMBL/GenBank/DDBJ whole genome shotgun (WGS) entry which is preliminary data.</text>
</comment>
<feature type="region of interest" description="Disordered" evidence="1">
    <location>
        <begin position="38"/>
        <end position="60"/>
    </location>
</feature>
<evidence type="ECO:0000256" key="1">
    <source>
        <dbReference type="SAM" id="MobiDB-lite"/>
    </source>
</evidence>
<feature type="compositionally biased region" description="Basic and acidic residues" evidence="1">
    <location>
        <begin position="38"/>
        <end position="59"/>
    </location>
</feature>
<dbReference type="AlphaFoldDB" id="A0A2N8PL34"/>
<dbReference type="Proteomes" id="UP000236047">
    <property type="component" value="Unassembled WGS sequence"/>
</dbReference>
<sequence length="150" mass="16335">MPESADRHEIRIRVAGTNNPSQDIDDLTAWLEREPWLTRHQHDWQRRPRPEESPGRDAADGAMAVGVDDLVLVVVGAVAAEITKGLGIALREWLRRRREAREEGEEPSVAVGAGPQVHALGEGPQQPADPGSARPRTASRADEDGSTGED</sequence>